<keyword evidence="1" id="KW-0175">Coiled coil</keyword>
<sequence length="176" mass="20192">MKKRVIVPFMFAMSLGVSAVHADEVKPSTNVSVEAKQKQTKVQKPQQLKDLQAEIKALREQKAQLNTQIKSAYHLKIESLKKEAKLIQSAKDKTKAEKKVALNDIKSKLTTLKNEHKAYSTEVKKLWEDRKSNWETFKGKLKERDYDISVNTLQTIKANLIKAIELKKEFLAKITN</sequence>
<accession>A0A8J3AKX3</accession>
<gene>
    <name evidence="3" type="ORF">GCM10007380_28300</name>
</gene>
<dbReference type="Proteomes" id="UP000626244">
    <property type="component" value="Unassembled WGS sequence"/>
</dbReference>
<evidence type="ECO:0000256" key="1">
    <source>
        <dbReference type="SAM" id="Coils"/>
    </source>
</evidence>
<evidence type="ECO:0000313" key="3">
    <source>
        <dbReference type="EMBL" id="GGI15503.1"/>
    </source>
</evidence>
<feature type="coiled-coil region" evidence="1">
    <location>
        <begin position="41"/>
        <end position="122"/>
    </location>
</feature>
<dbReference type="EMBL" id="BMHB01000001">
    <property type="protein sequence ID" value="GGI15503.1"/>
    <property type="molecule type" value="Genomic_DNA"/>
</dbReference>
<keyword evidence="4" id="KW-1185">Reference proteome</keyword>
<reference evidence="4" key="1">
    <citation type="journal article" date="2019" name="Int. J. Syst. Evol. Microbiol.">
        <title>The Global Catalogue of Microorganisms (GCM) 10K type strain sequencing project: providing services to taxonomists for standard genome sequencing and annotation.</title>
        <authorList>
            <consortium name="The Broad Institute Genomics Platform"/>
            <consortium name="The Broad Institute Genome Sequencing Center for Infectious Disease"/>
            <person name="Wu L."/>
            <person name="Ma J."/>
        </authorList>
    </citation>
    <scope>NUCLEOTIDE SEQUENCE [LARGE SCALE GENOMIC DNA]</scope>
    <source>
        <strain evidence="4">CGMCC 1.14993</strain>
    </source>
</reference>
<protein>
    <submittedName>
        <fullName evidence="3">Uncharacterized protein</fullName>
    </submittedName>
</protein>
<keyword evidence="2" id="KW-0732">Signal</keyword>
<proteinExistence type="predicted"/>
<name>A0A8J3AKX3_9BACI</name>
<comment type="caution">
    <text evidence="3">The sequence shown here is derived from an EMBL/GenBank/DDBJ whole genome shotgun (WGS) entry which is preliminary data.</text>
</comment>
<dbReference type="RefSeq" id="WP_087999729.1">
    <property type="nucleotide sequence ID" value="NZ_BMHB01000001.1"/>
</dbReference>
<feature type="signal peptide" evidence="2">
    <location>
        <begin position="1"/>
        <end position="22"/>
    </location>
</feature>
<dbReference type="AlphaFoldDB" id="A0A8J3AKX3"/>
<evidence type="ECO:0000256" key="2">
    <source>
        <dbReference type="SAM" id="SignalP"/>
    </source>
</evidence>
<feature type="chain" id="PRO_5035295517" evidence="2">
    <location>
        <begin position="23"/>
        <end position="176"/>
    </location>
</feature>
<dbReference type="OrthoDB" id="2858208at2"/>
<evidence type="ECO:0000313" key="4">
    <source>
        <dbReference type="Proteomes" id="UP000626244"/>
    </source>
</evidence>
<organism evidence="3 4">
    <name type="scientific">Gottfriedia solisilvae</name>
    <dbReference type="NCBI Taxonomy" id="1516104"/>
    <lineage>
        <taxon>Bacteria</taxon>
        <taxon>Bacillati</taxon>
        <taxon>Bacillota</taxon>
        <taxon>Bacilli</taxon>
        <taxon>Bacillales</taxon>
        <taxon>Bacillaceae</taxon>
        <taxon>Gottfriedia</taxon>
    </lineage>
</organism>